<dbReference type="InterPro" id="IPR000866">
    <property type="entry name" value="AhpC/TSA"/>
</dbReference>
<keyword evidence="2" id="KW-0201">Cytochrome c-type biogenesis</keyword>
<evidence type="ECO:0000256" key="2">
    <source>
        <dbReference type="ARBA" id="ARBA00022748"/>
    </source>
</evidence>
<reference evidence="6 7" key="1">
    <citation type="submission" date="2019-05" db="EMBL/GenBank/DDBJ databases">
        <title>Microbulbifer harenosus sp. nov., an alginate-degrading bacterium isolated from coastal sand.</title>
        <authorList>
            <person name="Huang H."/>
            <person name="Mo K."/>
            <person name="Bao S."/>
        </authorList>
    </citation>
    <scope>NUCLEOTIDE SEQUENCE [LARGE SCALE GENOMIC DNA]</scope>
    <source>
        <strain evidence="6 7">HB161719</strain>
    </source>
</reference>
<dbReference type="EMBL" id="VANI01000015">
    <property type="protein sequence ID" value="TLM76140.1"/>
    <property type="molecule type" value="Genomic_DNA"/>
</dbReference>
<keyword evidence="7" id="KW-1185">Reference proteome</keyword>
<evidence type="ECO:0000256" key="3">
    <source>
        <dbReference type="ARBA" id="ARBA00023157"/>
    </source>
</evidence>
<feature type="domain" description="Thioredoxin" evidence="5">
    <location>
        <begin position="1"/>
        <end position="163"/>
    </location>
</feature>
<organism evidence="6 7">
    <name type="scientific">Microbulbifer harenosus</name>
    <dbReference type="NCBI Taxonomy" id="2576840"/>
    <lineage>
        <taxon>Bacteria</taxon>
        <taxon>Pseudomonadati</taxon>
        <taxon>Pseudomonadota</taxon>
        <taxon>Gammaproteobacteria</taxon>
        <taxon>Cellvibrionales</taxon>
        <taxon>Microbulbiferaceae</taxon>
        <taxon>Microbulbifer</taxon>
    </lineage>
</organism>
<evidence type="ECO:0000313" key="6">
    <source>
        <dbReference type="EMBL" id="TLM76140.1"/>
    </source>
</evidence>
<dbReference type="InterPro" id="IPR013766">
    <property type="entry name" value="Thioredoxin_domain"/>
</dbReference>
<gene>
    <name evidence="6" type="ORF">FDY93_14345</name>
</gene>
<dbReference type="PANTHER" id="PTHR42852">
    <property type="entry name" value="THIOL:DISULFIDE INTERCHANGE PROTEIN DSBE"/>
    <property type="match status" value="1"/>
</dbReference>
<dbReference type="PANTHER" id="PTHR42852:SF6">
    <property type="entry name" value="THIOL:DISULFIDE INTERCHANGE PROTEIN DSBE"/>
    <property type="match status" value="1"/>
</dbReference>
<accession>A0ABY2UF09</accession>
<keyword evidence="3" id="KW-1015">Disulfide bond</keyword>
<keyword evidence="4" id="KW-0676">Redox-active center</keyword>
<evidence type="ECO:0000259" key="5">
    <source>
        <dbReference type="PROSITE" id="PS51352"/>
    </source>
</evidence>
<dbReference type="SUPFAM" id="SSF52833">
    <property type="entry name" value="Thioredoxin-like"/>
    <property type="match status" value="1"/>
</dbReference>
<name>A0ABY2UF09_9GAMM</name>
<dbReference type="PROSITE" id="PS51352">
    <property type="entry name" value="THIOREDOXIN_2"/>
    <property type="match status" value="1"/>
</dbReference>
<evidence type="ECO:0000256" key="1">
    <source>
        <dbReference type="ARBA" id="ARBA00004196"/>
    </source>
</evidence>
<dbReference type="Pfam" id="PF00578">
    <property type="entry name" value="AhpC-TSA"/>
    <property type="match status" value="1"/>
</dbReference>
<dbReference type="Proteomes" id="UP000306791">
    <property type="component" value="Unassembled WGS sequence"/>
</dbReference>
<evidence type="ECO:0000256" key="4">
    <source>
        <dbReference type="ARBA" id="ARBA00023284"/>
    </source>
</evidence>
<dbReference type="InterPro" id="IPR050553">
    <property type="entry name" value="Thioredoxin_ResA/DsbE_sf"/>
</dbReference>
<evidence type="ECO:0000313" key="7">
    <source>
        <dbReference type="Proteomes" id="UP000306791"/>
    </source>
</evidence>
<comment type="subcellular location">
    <subcellularLocation>
        <location evidence="1">Cell envelope</location>
    </subcellularLocation>
</comment>
<dbReference type="InterPro" id="IPR036249">
    <property type="entry name" value="Thioredoxin-like_sf"/>
</dbReference>
<dbReference type="PROSITE" id="PS51257">
    <property type="entry name" value="PROKAR_LIPOPROTEIN"/>
    <property type="match status" value="1"/>
</dbReference>
<protein>
    <submittedName>
        <fullName evidence="6">TlpA family protein disulfide reductase</fullName>
    </submittedName>
</protein>
<proteinExistence type="predicted"/>
<comment type="caution">
    <text evidence="6">The sequence shown here is derived from an EMBL/GenBank/DDBJ whole genome shotgun (WGS) entry which is preliminary data.</text>
</comment>
<dbReference type="CDD" id="cd02966">
    <property type="entry name" value="TlpA_like_family"/>
    <property type="match status" value="1"/>
</dbReference>
<dbReference type="PROSITE" id="PS00194">
    <property type="entry name" value="THIOREDOXIN_1"/>
    <property type="match status" value="1"/>
</dbReference>
<dbReference type="InterPro" id="IPR017937">
    <property type="entry name" value="Thioredoxin_CS"/>
</dbReference>
<dbReference type="Gene3D" id="3.40.30.10">
    <property type="entry name" value="Glutaredoxin"/>
    <property type="match status" value="1"/>
</dbReference>
<sequence length="163" mass="17916">MPAPSPRAVPPTRKQFSLVLILALAASFFGGCESGRDALQSLDGKPLRTEGKILLVNYWAEWCAPCREEIPELNAFYREHSDKVLVLGINFDQLPAEQVQQQADKFAIEFPLLAEAPAGRWGQAMPQVLPSTFIIDASGQWRRTLVGPQTAQSLAEAVAQVQN</sequence>